<keyword evidence="1" id="KW-0694">RNA-binding</keyword>
<dbReference type="InterPro" id="IPR035979">
    <property type="entry name" value="RBD_domain_sf"/>
</dbReference>
<dbReference type="CDD" id="cd00590">
    <property type="entry name" value="RRM_SF"/>
    <property type="match status" value="1"/>
</dbReference>
<dbReference type="PANTHER" id="PTHR37200">
    <property type="entry name" value="RNA-BINDING (RRM/RBD/RNP MOTIFS) FAMILY PROTEIN"/>
    <property type="match status" value="1"/>
</dbReference>
<dbReference type="Pfam" id="PF00076">
    <property type="entry name" value="RRM_1"/>
    <property type="match status" value="1"/>
</dbReference>
<organism evidence="4">
    <name type="scientific">Populus alba</name>
    <name type="common">White poplar</name>
    <dbReference type="NCBI Taxonomy" id="43335"/>
    <lineage>
        <taxon>Eukaryota</taxon>
        <taxon>Viridiplantae</taxon>
        <taxon>Streptophyta</taxon>
        <taxon>Embryophyta</taxon>
        <taxon>Tracheophyta</taxon>
        <taxon>Spermatophyta</taxon>
        <taxon>Magnoliopsida</taxon>
        <taxon>eudicotyledons</taxon>
        <taxon>Gunneridae</taxon>
        <taxon>Pentapetalae</taxon>
        <taxon>rosids</taxon>
        <taxon>fabids</taxon>
        <taxon>Malpighiales</taxon>
        <taxon>Salicaceae</taxon>
        <taxon>Saliceae</taxon>
        <taxon>Populus</taxon>
    </lineage>
</organism>
<sequence>MEMSRIVMGLGNPASSIHSSYCVLIPRNPNKTFHTQHPVFKINHAHHSRFHYKTSTTSFTSCRLHARRKESIAPPAVVSDLDDEYDDFDDDELDYDDKDEDEDEDEEEFMPFGEMKKWLETKPRGFGGSKVYDTRVEDKLLEEIEQSRLAQAANINNLKYPNPAAPNKTHHQAKKAPDVIPTGIRVHVINLPKKKNIHRDLKTAFKDVQGIINIIPAVSGNKKTKDPICKGFAFVDFKSEEDAARFVQQFSKQSIAFGKIQKQIKCEMKNSSSTSSSDDESAGSFASDISKSDGMNDSFEDPLLVNSATEGKRNADFKMDDSFLEETVSDIFESDELDEELEDITENVESVRKSDLSSHDSSEPRIEAATDSLSPKKQHKKRASKKKIVAKGGAKKVPKLDIPGSAKRLRIKEKAVLTDVFTKYGLKTTAASAKES</sequence>
<dbReference type="AlphaFoldDB" id="A0A4U5NM12"/>
<dbReference type="GO" id="GO:0003723">
    <property type="term" value="F:RNA binding"/>
    <property type="evidence" value="ECO:0007669"/>
    <property type="project" value="UniProtKB-UniRule"/>
</dbReference>
<reference evidence="4" key="1">
    <citation type="submission" date="2018-10" db="EMBL/GenBank/DDBJ databases">
        <title>Population genomic analysis revealed the cold adaptation of white poplar.</title>
        <authorList>
            <person name="Liu Y.-J."/>
        </authorList>
    </citation>
    <scope>NUCLEOTIDE SEQUENCE [LARGE SCALE GENOMIC DNA]</scope>
    <source>
        <strain evidence="4">PAL-ZL1</strain>
    </source>
</reference>
<feature type="compositionally biased region" description="Basic residues" evidence="2">
    <location>
        <begin position="376"/>
        <end position="392"/>
    </location>
</feature>
<evidence type="ECO:0000259" key="3">
    <source>
        <dbReference type="PROSITE" id="PS50102"/>
    </source>
</evidence>
<dbReference type="SMART" id="SM00360">
    <property type="entry name" value="RRM"/>
    <property type="match status" value="1"/>
</dbReference>
<dbReference type="InterPro" id="IPR012677">
    <property type="entry name" value="Nucleotide-bd_a/b_plait_sf"/>
</dbReference>
<dbReference type="Gene3D" id="3.30.70.330">
    <property type="match status" value="1"/>
</dbReference>
<protein>
    <submittedName>
        <fullName evidence="4">RNA recognition motif-containing family protein</fullName>
    </submittedName>
</protein>
<dbReference type="SUPFAM" id="SSF54928">
    <property type="entry name" value="RNA-binding domain, RBD"/>
    <property type="match status" value="1"/>
</dbReference>
<gene>
    <name evidence="4" type="ORF">D5086_0000263940</name>
</gene>
<feature type="compositionally biased region" description="Basic and acidic residues" evidence="2">
    <location>
        <begin position="349"/>
        <end position="368"/>
    </location>
</feature>
<evidence type="ECO:0000256" key="2">
    <source>
        <dbReference type="SAM" id="MobiDB-lite"/>
    </source>
</evidence>
<dbReference type="InterPro" id="IPR000504">
    <property type="entry name" value="RRM_dom"/>
</dbReference>
<proteinExistence type="predicted"/>
<comment type="caution">
    <text evidence="4">The sequence shown here is derived from an EMBL/GenBank/DDBJ whole genome shotgun (WGS) entry which is preliminary data.</text>
</comment>
<dbReference type="PANTHER" id="PTHR37200:SF1">
    <property type="entry name" value="RNA-BINDING (RRM_RBD_RNP MOTIFS) FAMILY PROTEIN"/>
    <property type="match status" value="1"/>
</dbReference>
<name>A0A4U5NM12_POPAL</name>
<feature type="region of interest" description="Disordered" evidence="2">
    <location>
        <begin position="347"/>
        <end position="392"/>
    </location>
</feature>
<dbReference type="EMBL" id="RCHU01001022">
    <property type="protein sequence ID" value="TKR83623.1"/>
    <property type="molecule type" value="Genomic_DNA"/>
</dbReference>
<dbReference type="PROSITE" id="PS50102">
    <property type="entry name" value="RRM"/>
    <property type="match status" value="1"/>
</dbReference>
<feature type="compositionally biased region" description="Low complexity" evidence="2">
    <location>
        <begin position="271"/>
        <end position="288"/>
    </location>
</feature>
<accession>A0A4U5NM12</accession>
<feature type="compositionally biased region" description="Acidic residues" evidence="2">
    <location>
        <begin position="80"/>
        <end position="108"/>
    </location>
</feature>
<feature type="domain" description="RRM" evidence="3">
    <location>
        <begin position="184"/>
        <end position="271"/>
    </location>
</feature>
<feature type="region of interest" description="Disordered" evidence="2">
    <location>
        <begin position="73"/>
        <end position="108"/>
    </location>
</feature>
<dbReference type="STRING" id="43335.A0A4U5NM12"/>
<evidence type="ECO:0000256" key="1">
    <source>
        <dbReference type="PROSITE-ProRule" id="PRU00176"/>
    </source>
</evidence>
<evidence type="ECO:0000313" key="4">
    <source>
        <dbReference type="EMBL" id="TKR83623.1"/>
    </source>
</evidence>
<feature type="region of interest" description="Disordered" evidence="2">
    <location>
        <begin position="268"/>
        <end position="302"/>
    </location>
</feature>